<dbReference type="Pfam" id="PF06744">
    <property type="entry name" value="IcmF_C"/>
    <property type="match status" value="1"/>
</dbReference>
<evidence type="ECO:0000313" key="5">
    <source>
        <dbReference type="EMBL" id="SCU73856.1"/>
    </source>
</evidence>
<organism evidence="5">
    <name type="scientific">Cupriavidus necator</name>
    <name type="common">Alcaligenes eutrophus</name>
    <name type="synonym">Ralstonia eutropha</name>
    <dbReference type="NCBI Taxonomy" id="106590"/>
    <lineage>
        <taxon>Bacteria</taxon>
        <taxon>Pseudomonadati</taxon>
        <taxon>Pseudomonadota</taxon>
        <taxon>Betaproteobacteria</taxon>
        <taxon>Burkholderiales</taxon>
        <taxon>Burkholderiaceae</taxon>
        <taxon>Cupriavidus</taxon>
    </lineage>
</organism>
<dbReference type="InterPro" id="IPR009612">
    <property type="entry name" value="IcmF-rel"/>
</dbReference>
<proteinExistence type="predicted"/>
<evidence type="ECO:0008006" key="6">
    <source>
        <dbReference type="Google" id="ProtNLM"/>
    </source>
</evidence>
<accession>A0A1K0J481</accession>
<feature type="transmembrane region" description="Helical" evidence="1">
    <location>
        <begin position="21"/>
        <end position="45"/>
    </location>
</feature>
<dbReference type="InterPro" id="IPR048677">
    <property type="entry name" value="TssM1_hel"/>
</dbReference>
<protein>
    <recommendedName>
        <fullName evidence="6">Type VI secretion protein VasK</fullName>
    </recommendedName>
</protein>
<evidence type="ECO:0000259" key="3">
    <source>
        <dbReference type="Pfam" id="PF06761"/>
    </source>
</evidence>
<keyword evidence="1" id="KW-0812">Transmembrane</keyword>
<evidence type="ECO:0000256" key="1">
    <source>
        <dbReference type="SAM" id="Phobius"/>
    </source>
</evidence>
<feature type="transmembrane region" description="Helical" evidence="1">
    <location>
        <begin position="392"/>
        <end position="415"/>
    </location>
</feature>
<reference evidence="5" key="1">
    <citation type="submission" date="2016-09" db="EMBL/GenBank/DDBJ databases">
        <authorList>
            <person name="Capua I."/>
            <person name="De Benedictis P."/>
            <person name="Joannis T."/>
            <person name="Lombin L.H."/>
            <person name="Cattoli G."/>
        </authorList>
    </citation>
    <scope>NUCLEOTIDE SEQUENCE</scope>
    <source>
        <strain evidence="5">B9</strain>
    </source>
</reference>
<keyword evidence="1" id="KW-1133">Transmembrane helix</keyword>
<dbReference type="Pfam" id="PF06761">
    <property type="entry name" value="IcmF-related"/>
    <property type="match status" value="1"/>
</dbReference>
<dbReference type="AlphaFoldDB" id="A0A1K0J481"/>
<evidence type="ECO:0000259" key="2">
    <source>
        <dbReference type="Pfam" id="PF06744"/>
    </source>
</evidence>
<dbReference type="EMBL" id="FMSH01000041">
    <property type="protein sequence ID" value="SCU73856.1"/>
    <property type="molecule type" value="Genomic_DNA"/>
</dbReference>
<dbReference type="InterPro" id="IPR053156">
    <property type="entry name" value="T6SS_TssM-like"/>
</dbReference>
<dbReference type="InterPro" id="IPR010623">
    <property type="entry name" value="IcmF_C"/>
</dbReference>
<name>A0A1K0J481_CUPNE</name>
<dbReference type="PANTHER" id="PTHR36153:SF1">
    <property type="entry name" value="TYPE VI SECRETION SYSTEM COMPONENT TSSM1"/>
    <property type="match status" value="1"/>
</dbReference>
<feature type="domain" description="Type VI secretion system IcmF C-terminal" evidence="2">
    <location>
        <begin position="1022"/>
        <end position="1114"/>
    </location>
</feature>
<dbReference type="RefSeq" id="WP_340520584.1">
    <property type="nucleotide sequence ID" value="NZ_FMSH01000041.1"/>
</dbReference>
<feature type="domain" description="Type VI secretion system component TssM1 helical" evidence="4">
    <location>
        <begin position="913"/>
        <end position="1017"/>
    </location>
</feature>
<feature type="domain" description="IcmF-related" evidence="3">
    <location>
        <begin position="441"/>
        <end position="765"/>
    </location>
</feature>
<sequence length="1195" mass="130130">MTNPSTDPKAETATSKTPGAISLWGGPLVLLGTGALAALVVWFHGELFGLVSRDARITVLLWIPLVVVFAILVYLVAVLLGADRATARILAREAGEARAPSGRRPRRDVRLEELRHELRSALGWRWRSRMPWLMLCGDEASIDEVAPGLKQAGAWRSEAAVLVHASPAGIEAATWLRQLRKLRYGCPVDAMVQVERGNNAGAPDTQALRALVAIQSELGWAAPVMFVHPVKLQGAHPGEFTAIGAFLDEAIHRTREDAANTVHELLVSLEARTAVLGVQWCAEPARTPFIARISAYIGEHRAGIVNRWAAWHASAWLRTPIAGVMFAPVFAAPAMPVPVPAEDASAEVASLAAAIYAPEGPGTQPATLLATWREIGERAASYRARRIGMHPLTVLTVLALVSVVLWGAGMLASGLRNTQDLRTERQTIQDMQAASNPADRLKALLALQQQIDRFEYRTQHHAPLLTRFGLNRDAEVLAALWKPYEQASRQLLVTPIQEALEASLTDLAQMRTDALDEQTSHWALGGHQELKTYLMLANPERADAAFLAPQLAQHWSTDARITPGERQDLAERLLRFYANHLKANPAWHIEPRHELVAGARQTLLAVIGQRNAGETIYRGILTAFGEHGGSKYPDQSLASLTAGTDPRGLLRSAGMVPALFTRQAYEGYVAPAIEAAAKRSEIASDWVLTDGKAQAQPTTHRTAETLQAALTEQYFADYADRWQGFMNNLQWEPASTLPTAIDQLKLMADVRQSPVVALMKGLEYQGGAGARKETLSDTLVEKAQNLLGKSAEHGVIKPDAAGPLGTAFGPVLRLMGQGQAANPGGNGDLSLQRFLERATALRLRLQQVSNSADADAQARQMAQALFQGKGSELADTQAYAQLMAASLGSQWAGMGETLFVRPIAQATQTVLQPAQASLNDAWRQSIAMTWGRAFAGRYPFADSTDDASLPELARFLRPQSGLIGAFLGTQLAGVLELQGDQWVPAATGGQALAFDPAFLKAVNMLQRIAAHLLAQGQPEYRFELQPVPAPGLTDTLLTVDGQKLHYYNQRETWQAMTWPGNTPQDLGTRLQWQTEKAGVNKSYEFGGRWGLVRMLERAHIEPLSSATYQLTWQAVPDTAWLKADQGATDPDSLTARNPKQPAAGDMIYPIRYQMRTEIGQGPLEMLALRGFVLPSRIFAAREPQAPAYAAPPQRR</sequence>
<dbReference type="Pfam" id="PF21070">
    <property type="entry name" value="IcmF_helical"/>
    <property type="match status" value="1"/>
</dbReference>
<evidence type="ECO:0000259" key="4">
    <source>
        <dbReference type="Pfam" id="PF21070"/>
    </source>
</evidence>
<dbReference type="PANTHER" id="PTHR36153">
    <property type="entry name" value="INNER MEMBRANE PROTEIN-RELATED"/>
    <property type="match status" value="1"/>
</dbReference>
<gene>
    <name evidence="5" type="ORF">CNECB9_1350009</name>
</gene>
<feature type="transmembrane region" description="Helical" evidence="1">
    <location>
        <begin position="57"/>
        <end position="82"/>
    </location>
</feature>
<keyword evidence="1" id="KW-0472">Membrane</keyword>